<dbReference type="EMBL" id="CAJNBJ010000007">
    <property type="protein sequence ID" value="CAE6742446.1"/>
    <property type="molecule type" value="Genomic_DNA"/>
</dbReference>
<dbReference type="Proteomes" id="UP000675880">
    <property type="component" value="Unassembled WGS sequence"/>
</dbReference>
<evidence type="ECO:0000313" key="2">
    <source>
        <dbReference type="EMBL" id="CAE6742446.1"/>
    </source>
</evidence>
<name>A0ABM8RAN7_9BACT</name>
<proteinExistence type="predicted"/>
<evidence type="ECO:0000313" key="3">
    <source>
        <dbReference type="Proteomes" id="UP000675880"/>
    </source>
</evidence>
<gene>
    <name evidence="2" type="ORF">NSPZN2_150046</name>
</gene>
<keyword evidence="1" id="KW-0472">Membrane</keyword>
<keyword evidence="3" id="KW-1185">Reference proteome</keyword>
<protein>
    <submittedName>
        <fullName evidence="2">Uncharacterized protein</fullName>
    </submittedName>
</protein>
<sequence>MWGCLESIETNDGITHLMMSTELTFSRISWLYGLAHGIVTQEQYSFLVVAVIASAVAHTVIAGGMFVPLHLEGFQGIRLSVVPNRFVCYDGRERTEMEFSRRISNSPPRTRCRQSCRRTCFPR</sequence>
<keyword evidence="1" id="KW-0812">Transmembrane</keyword>
<feature type="transmembrane region" description="Helical" evidence="1">
    <location>
        <begin position="44"/>
        <end position="69"/>
    </location>
</feature>
<comment type="caution">
    <text evidence="2">The sequence shown here is derived from an EMBL/GenBank/DDBJ whole genome shotgun (WGS) entry which is preliminary data.</text>
</comment>
<reference evidence="2 3" key="1">
    <citation type="submission" date="2021-02" db="EMBL/GenBank/DDBJ databases">
        <authorList>
            <person name="Han P."/>
        </authorList>
    </citation>
    <scope>NUCLEOTIDE SEQUENCE [LARGE SCALE GENOMIC DNA]</scope>
    <source>
        <strain evidence="2">Candidatus Nitrospira sp. ZN2</strain>
    </source>
</reference>
<keyword evidence="1" id="KW-1133">Transmembrane helix</keyword>
<organism evidence="2 3">
    <name type="scientific">Nitrospira defluvii</name>
    <dbReference type="NCBI Taxonomy" id="330214"/>
    <lineage>
        <taxon>Bacteria</taxon>
        <taxon>Pseudomonadati</taxon>
        <taxon>Nitrospirota</taxon>
        <taxon>Nitrospiria</taxon>
        <taxon>Nitrospirales</taxon>
        <taxon>Nitrospiraceae</taxon>
        <taxon>Nitrospira</taxon>
    </lineage>
</organism>
<evidence type="ECO:0000256" key="1">
    <source>
        <dbReference type="SAM" id="Phobius"/>
    </source>
</evidence>
<accession>A0ABM8RAN7</accession>